<evidence type="ECO:0000256" key="1">
    <source>
        <dbReference type="SAM" id="SignalP"/>
    </source>
</evidence>
<organism evidence="3 4">
    <name type="scientific">Actinomadura algeriensis</name>
    <dbReference type="NCBI Taxonomy" id="1679523"/>
    <lineage>
        <taxon>Bacteria</taxon>
        <taxon>Bacillati</taxon>
        <taxon>Actinomycetota</taxon>
        <taxon>Actinomycetes</taxon>
        <taxon>Streptosporangiales</taxon>
        <taxon>Thermomonosporaceae</taxon>
        <taxon>Actinomadura</taxon>
    </lineage>
</organism>
<keyword evidence="4" id="KW-1185">Reference proteome</keyword>
<feature type="signal peptide" evidence="1">
    <location>
        <begin position="1"/>
        <end position="27"/>
    </location>
</feature>
<dbReference type="GO" id="GO:0008889">
    <property type="term" value="F:glycerophosphodiester phosphodiesterase activity"/>
    <property type="evidence" value="ECO:0007669"/>
    <property type="project" value="UniProtKB-EC"/>
</dbReference>
<keyword evidence="1" id="KW-0732">Signal</keyword>
<dbReference type="Pfam" id="PF03009">
    <property type="entry name" value="GDPD"/>
    <property type="match status" value="1"/>
</dbReference>
<proteinExistence type="predicted"/>
<feature type="chain" id="PRO_5046619703" evidence="1">
    <location>
        <begin position="28"/>
        <end position="280"/>
    </location>
</feature>
<name>A0ABR9K5I1_9ACTN</name>
<dbReference type="PROSITE" id="PS51704">
    <property type="entry name" value="GP_PDE"/>
    <property type="match status" value="1"/>
</dbReference>
<feature type="domain" description="GP-PDE" evidence="2">
    <location>
        <begin position="32"/>
        <end position="280"/>
    </location>
</feature>
<reference evidence="3 4" key="1">
    <citation type="submission" date="2020-10" db="EMBL/GenBank/DDBJ databases">
        <title>Sequencing the genomes of 1000 actinobacteria strains.</title>
        <authorList>
            <person name="Klenk H.-P."/>
        </authorList>
    </citation>
    <scope>NUCLEOTIDE SEQUENCE [LARGE SCALE GENOMIC DNA]</scope>
    <source>
        <strain evidence="3 4">DSM 46744</strain>
    </source>
</reference>
<sequence>MRKLALRALVPLIGLSVAFGPTGTASAAPSGADVIAHRGSSGVAPENTLTAVRTAIRQKADFVEIDVQRSKDGRLVNFHDCTLQRTTDVEERFPGRPSYRVSDFTWKELRTLDAGSWFHERHAGERIASVAEVVRTVRGKTGLLAEISPCGHYDGLPEDLARELRATPGYLARAVAKGELGVQSFVVEDARRFNELLPRVPIGVLDAERPTDAELVALSAWADDVNPQHTVTDQALVDRVHALGMGVNVWTVNEPGRMRAMLALGVDGVITDYPQSLTQR</sequence>
<gene>
    <name evidence="3" type="ORF">H4W34_007493</name>
</gene>
<dbReference type="InterPro" id="IPR030395">
    <property type="entry name" value="GP_PDE_dom"/>
</dbReference>
<evidence type="ECO:0000259" key="2">
    <source>
        <dbReference type="PROSITE" id="PS51704"/>
    </source>
</evidence>
<dbReference type="InterPro" id="IPR017946">
    <property type="entry name" value="PLC-like_Pdiesterase_TIM-brl"/>
</dbReference>
<dbReference type="EMBL" id="JADBDZ010000001">
    <property type="protein sequence ID" value="MBE1537660.1"/>
    <property type="molecule type" value="Genomic_DNA"/>
</dbReference>
<accession>A0ABR9K5I1</accession>
<dbReference type="PANTHER" id="PTHR46211:SF1">
    <property type="entry name" value="GLYCEROPHOSPHODIESTER PHOSPHODIESTERASE, CYTOPLASMIC"/>
    <property type="match status" value="1"/>
</dbReference>
<protein>
    <submittedName>
        <fullName evidence="3">Glycerophosphoryl diester phosphodiesterase</fullName>
        <ecNumber evidence="3">3.1.4.46</ecNumber>
    </submittedName>
</protein>
<dbReference type="EC" id="3.1.4.46" evidence="3"/>
<comment type="caution">
    <text evidence="3">The sequence shown here is derived from an EMBL/GenBank/DDBJ whole genome shotgun (WGS) entry which is preliminary data.</text>
</comment>
<keyword evidence="3" id="KW-0378">Hydrolase</keyword>
<dbReference type="PANTHER" id="PTHR46211">
    <property type="entry name" value="GLYCEROPHOSPHORYL DIESTER PHOSPHODIESTERASE"/>
    <property type="match status" value="1"/>
</dbReference>
<dbReference type="Gene3D" id="3.20.20.190">
    <property type="entry name" value="Phosphatidylinositol (PI) phosphodiesterase"/>
    <property type="match status" value="1"/>
</dbReference>
<dbReference type="SUPFAM" id="SSF51695">
    <property type="entry name" value="PLC-like phosphodiesterases"/>
    <property type="match status" value="1"/>
</dbReference>
<evidence type="ECO:0000313" key="3">
    <source>
        <dbReference type="EMBL" id="MBE1537660.1"/>
    </source>
</evidence>
<dbReference type="RefSeq" id="WP_192763497.1">
    <property type="nucleotide sequence ID" value="NZ_JADBDZ010000001.1"/>
</dbReference>
<dbReference type="Proteomes" id="UP000627838">
    <property type="component" value="Unassembled WGS sequence"/>
</dbReference>
<evidence type="ECO:0000313" key="4">
    <source>
        <dbReference type="Proteomes" id="UP000627838"/>
    </source>
</evidence>